<feature type="transmembrane region" description="Helical" evidence="5">
    <location>
        <begin position="105"/>
        <end position="128"/>
    </location>
</feature>
<accession>A0A6J2X640</accession>
<evidence type="ECO:0000256" key="1">
    <source>
        <dbReference type="ARBA" id="ARBA00004141"/>
    </source>
</evidence>
<comment type="subcellular location">
    <subcellularLocation>
        <location evidence="1">Membrane</location>
        <topology evidence="1">Multi-pass membrane protein</topology>
    </subcellularLocation>
</comment>
<dbReference type="RefSeq" id="XP_030746642.1">
    <property type="nucleotide sequence ID" value="XM_030890782.1"/>
</dbReference>
<evidence type="ECO:0000256" key="3">
    <source>
        <dbReference type="ARBA" id="ARBA00022989"/>
    </source>
</evidence>
<evidence type="ECO:0000256" key="2">
    <source>
        <dbReference type="ARBA" id="ARBA00022692"/>
    </source>
</evidence>
<dbReference type="GO" id="GO:1905515">
    <property type="term" value="P:non-motile cilium assembly"/>
    <property type="evidence" value="ECO:0007669"/>
    <property type="project" value="TreeGrafter"/>
</dbReference>
<feature type="transmembrane region" description="Helical" evidence="5">
    <location>
        <begin position="140"/>
        <end position="160"/>
    </location>
</feature>
<dbReference type="AlphaFoldDB" id="A0A6J2X640"/>
<dbReference type="InterPro" id="IPR019184">
    <property type="entry name" value="Uncharacterised_TM-17"/>
</dbReference>
<dbReference type="OrthoDB" id="311720at2759"/>
<keyword evidence="2 5" id="KW-0812">Transmembrane</keyword>
<dbReference type="GO" id="GO:0016020">
    <property type="term" value="C:membrane"/>
    <property type="evidence" value="ECO:0007669"/>
    <property type="project" value="UniProtKB-SubCell"/>
</dbReference>
<feature type="transmembrane region" description="Helical" evidence="5">
    <location>
        <begin position="72"/>
        <end position="93"/>
    </location>
</feature>
<reference evidence="7" key="1">
    <citation type="submission" date="2025-08" db="UniProtKB">
        <authorList>
            <consortium name="RefSeq"/>
        </authorList>
    </citation>
    <scope>IDENTIFICATION</scope>
    <source>
        <tissue evidence="7">Gonads</tissue>
    </source>
</reference>
<keyword evidence="3 5" id="KW-1133">Transmembrane helix</keyword>
<evidence type="ECO:0000256" key="5">
    <source>
        <dbReference type="SAM" id="Phobius"/>
    </source>
</evidence>
<dbReference type="PANTHER" id="PTHR13531">
    <property type="entry name" value="GEO07735P1-RELATED-RELATED"/>
    <property type="match status" value="1"/>
</dbReference>
<evidence type="ECO:0000313" key="6">
    <source>
        <dbReference type="Proteomes" id="UP000504635"/>
    </source>
</evidence>
<dbReference type="PANTHER" id="PTHR13531:SF6">
    <property type="entry name" value="TMEM (HUMAN TRANSMEMBRANE PROTEIN) HOMOLOG"/>
    <property type="match status" value="1"/>
</dbReference>
<dbReference type="GO" id="GO:0035869">
    <property type="term" value="C:ciliary transition zone"/>
    <property type="evidence" value="ECO:0007669"/>
    <property type="project" value="TreeGrafter"/>
</dbReference>
<dbReference type="Proteomes" id="UP000504635">
    <property type="component" value="Unplaced"/>
</dbReference>
<dbReference type="KEGG" id="soy:115875355"/>
<evidence type="ECO:0000256" key="4">
    <source>
        <dbReference type="ARBA" id="ARBA00023136"/>
    </source>
</evidence>
<sequence>MEWKETVTALSENVFPGIAYKVERQTEGLEIKSNLPLQVSTYFNVVFVPVWINILLISVVDNFHNFDQLKQFLFITIISTIIFVEVLRLYMVYEGNLNDKIPELACFWMLSLFLQLPLQGILLFTPYFQLDVLEIICQTVMMILLLFQILFGYVALKYTASQQAIFYKIMKLNNEIPSKRTSAKNENKKTEQ</sequence>
<protein>
    <submittedName>
        <fullName evidence="7">Transmembrane protein 17-like</fullName>
    </submittedName>
</protein>
<dbReference type="InParanoid" id="A0A6J2X640"/>
<organism evidence="6 7">
    <name type="scientific">Sitophilus oryzae</name>
    <name type="common">Rice weevil</name>
    <name type="synonym">Curculio oryzae</name>
    <dbReference type="NCBI Taxonomy" id="7048"/>
    <lineage>
        <taxon>Eukaryota</taxon>
        <taxon>Metazoa</taxon>
        <taxon>Ecdysozoa</taxon>
        <taxon>Arthropoda</taxon>
        <taxon>Hexapoda</taxon>
        <taxon>Insecta</taxon>
        <taxon>Pterygota</taxon>
        <taxon>Neoptera</taxon>
        <taxon>Endopterygota</taxon>
        <taxon>Coleoptera</taxon>
        <taxon>Polyphaga</taxon>
        <taxon>Cucujiformia</taxon>
        <taxon>Curculionidae</taxon>
        <taxon>Dryophthorinae</taxon>
        <taxon>Sitophilus</taxon>
    </lineage>
</organism>
<name>A0A6J2X640_SITOR</name>
<evidence type="ECO:0000313" key="7">
    <source>
        <dbReference type="RefSeq" id="XP_030746642.1"/>
    </source>
</evidence>
<proteinExistence type="predicted"/>
<keyword evidence="4 5" id="KW-0472">Membrane</keyword>
<feature type="transmembrane region" description="Helical" evidence="5">
    <location>
        <begin position="41"/>
        <end position="60"/>
    </location>
</feature>
<keyword evidence="6" id="KW-1185">Reference proteome</keyword>
<dbReference type="GeneID" id="115875355"/>
<dbReference type="Pfam" id="PF09799">
    <property type="entry name" value="Transmemb_17"/>
    <property type="match status" value="1"/>
</dbReference>
<gene>
    <name evidence="7" type="primary">LOC115875355</name>
</gene>